<comment type="caution">
    <text evidence="2">The sequence shown here is derived from an EMBL/GenBank/DDBJ whole genome shotgun (WGS) entry which is preliminary data.</text>
</comment>
<gene>
    <name evidence="2" type="ORF">CTA1_8938</name>
</gene>
<reference evidence="2 3" key="1">
    <citation type="journal article" date="2019" name="PLoS ONE">
        <title>Comparative genome analysis indicates high evolutionary potential of pathogenicity genes in Colletotrichum tanaceti.</title>
        <authorList>
            <person name="Lelwala R.V."/>
            <person name="Korhonen P.K."/>
            <person name="Young N.D."/>
            <person name="Scott J.B."/>
            <person name="Ades P.A."/>
            <person name="Gasser R.B."/>
            <person name="Taylor P.W.J."/>
        </authorList>
    </citation>
    <scope>NUCLEOTIDE SEQUENCE [LARGE SCALE GENOMIC DNA]</scope>
    <source>
        <strain evidence="2">BRIP57314</strain>
    </source>
</reference>
<dbReference type="Proteomes" id="UP000310108">
    <property type="component" value="Unassembled WGS sequence"/>
</dbReference>
<sequence>MIQTTRSSPSTSPMANFLPSPCHSPSRTSPSLPNSKPRTCSRCFRVALSTYSSLSRLQLLFFSGPSSTSDGSFRSGMMLRSDVDSARSACSCDMLNAVVVELERRPVVRPLDLDLHQRSPRTGGLTTHDPAQLRQQRRVLGLLRVQHDVQPLARLQLPPERVHALPRGCVLVSDVELEAVVVGEAHPVAVAGLDAEDVPHHVELVLVKVLVDGRTQQSLELVDAVDDFELRRLLDVDRRTRGRLPLLQRLLEPECFRGRSREALFDAVERLVGHCVDIVDDAVEQRLRAMLGP</sequence>
<organism evidence="2 3">
    <name type="scientific">Colletotrichum tanaceti</name>
    <dbReference type="NCBI Taxonomy" id="1306861"/>
    <lineage>
        <taxon>Eukaryota</taxon>
        <taxon>Fungi</taxon>
        <taxon>Dikarya</taxon>
        <taxon>Ascomycota</taxon>
        <taxon>Pezizomycotina</taxon>
        <taxon>Sordariomycetes</taxon>
        <taxon>Hypocreomycetidae</taxon>
        <taxon>Glomerellales</taxon>
        <taxon>Glomerellaceae</taxon>
        <taxon>Colletotrichum</taxon>
        <taxon>Colletotrichum destructivum species complex</taxon>
    </lineage>
</organism>
<feature type="compositionally biased region" description="Polar residues" evidence="1">
    <location>
        <begin position="23"/>
        <end position="38"/>
    </location>
</feature>
<protein>
    <submittedName>
        <fullName evidence="2">Uncharacterized protein</fullName>
    </submittedName>
</protein>
<proteinExistence type="predicted"/>
<feature type="compositionally biased region" description="Polar residues" evidence="1">
    <location>
        <begin position="1"/>
        <end position="14"/>
    </location>
</feature>
<dbReference type="EMBL" id="PJEX01000271">
    <property type="protein sequence ID" value="TKW51961.1"/>
    <property type="molecule type" value="Genomic_DNA"/>
</dbReference>
<evidence type="ECO:0000313" key="3">
    <source>
        <dbReference type="Proteomes" id="UP000310108"/>
    </source>
</evidence>
<accession>A0A4U6X8S1</accession>
<evidence type="ECO:0000313" key="2">
    <source>
        <dbReference type="EMBL" id="TKW51961.1"/>
    </source>
</evidence>
<feature type="region of interest" description="Disordered" evidence="1">
    <location>
        <begin position="1"/>
        <end position="38"/>
    </location>
</feature>
<evidence type="ECO:0000256" key="1">
    <source>
        <dbReference type="SAM" id="MobiDB-lite"/>
    </source>
</evidence>
<name>A0A4U6X8S1_9PEZI</name>
<dbReference type="AlphaFoldDB" id="A0A4U6X8S1"/>
<keyword evidence="3" id="KW-1185">Reference proteome</keyword>